<evidence type="ECO:0000313" key="1">
    <source>
        <dbReference type="EnsemblMetazoa" id="tetur16g03560.1"/>
    </source>
</evidence>
<protein>
    <submittedName>
        <fullName evidence="1">Uncharacterized protein</fullName>
    </submittedName>
</protein>
<organism evidence="1 2">
    <name type="scientific">Tetranychus urticae</name>
    <name type="common">Two-spotted spider mite</name>
    <dbReference type="NCBI Taxonomy" id="32264"/>
    <lineage>
        <taxon>Eukaryota</taxon>
        <taxon>Metazoa</taxon>
        <taxon>Ecdysozoa</taxon>
        <taxon>Arthropoda</taxon>
        <taxon>Chelicerata</taxon>
        <taxon>Arachnida</taxon>
        <taxon>Acari</taxon>
        <taxon>Acariformes</taxon>
        <taxon>Trombidiformes</taxon>
        <taxon>Prostigmata</taxon>
        <taxon>Eleutherengona</taxon>
        <taxon>Raphignathae</taxon>
        <taxon>Tetranychoidea</taxon>
        <taxon>Tetranychidae</taxon>
        <taxon>Tetranychus</taxon>
    </lineage>
</organism>
<reference evidence="1" key="2">
    <citation type="submission" date="2015-06" db="UniProtKB">
        <authorList>
            <consortium name="EnsemblMetazoa"/>
        </authorList>
    </citation>
    <scope>IDENTIFICATION</scope>
</reference>
<proteinExistence type="predicted"/>
<keyword evidence="2" id="KW-1185">Reference proteome</keyword>
<dbReference type="EnsemblMetazoa" id="tetur16g03560.1">
    <property type="protein sequence ID" value="tetur16g03560.1"/>
    <property type="gene ID" value="tetur16g03560"/>
</dbReference>
<dbReference type="Proteomes" id="UP000015104">
    <property type="component" value="Unassembled WGS sequence"/>
</dbReference>
<dbReference type="EMBL" id="CAEY01000289">
    <property type="status" value="NOT_ANNOTATED_CDS"/>
    <property type="molecule type" value="Genomic_DNA"/>
</dbReference>
<name>T1KP63_TETUR</name>
<dbReference type="HOGENOM" id="CLU_1206153_0_0_1"/>
<accession>T1KP63</accession>
<evidence type="ECO:0000313" key="2">
    <source>
        <dbReference type="Proteomes" id="UP000015104"/>
    </source>
</evidence>
<reference evidence="2" key="1">
    <citation type="submission" date="2011-08" db="EMBL/GenBank/DDBJ databases">
        <authorList>
            <person name="Rombauts S."/>
        </authorList>
    </citation>
    <scope>NUCLEOTIDE SEQUENCE</scope>
    <source>
        <strain evidence="2">London</strain>
    </source>
</reference>
<dbReference type="AlphaFoldDB" id="T1KP63"/>
<sequence length="194" mass="22460">MMKGARTEINRRLGIRYYYKKHFDEDYGIKHPSQIEFSGNDPYSTPYSYVENLVLDIYLQDENYYYKIANEVQPLPGIGCPYYFTTHTFIPALKADYVHYHVRIHASGKNKLLRIKSTLLGVTTEAIYDYKLGVSFLLQESGSCRVSSVDLDSPGISSHGYFNLDNLFLFDFIFEYLGKLNLDVFIEPVAEKIE</sequence>